<proteinExistence type="predicted"/>
<evidence type="ECO:0000256" key="1">
    <source>
        <dbReference type="SAM" id="SignalP"/>
    </source>
</evidence>
<dbReference type="RefSeq" id="WP_144899934.1">
    <property type="nucleotide sequence ID" value="NZ_VLKN01000005.1"/>
</dbReference>
<protein>
    <submittedName>
        <fullName evidence="2">Uncharacterized protein (TIGR02001 family)</fullName>
    </submittedName>
</protein>
<dbReference type="Pfam" id="PF09694">
    <property type="entry name" value="Gcw_chp"/>
    <property type="match status" value="1"/>
</dbReference>
<dbReference type="NCBIfam" id="TIGR02001">
    <property type="entry name" value="gcw_chp"/>
    <property type="match status" value="1"/>
</dbReference>
<dbReference type="EMBL" id="VLKN01000005">
    <property type="protein sequence ID" value="TWI01890.1"/>
    <property type="molecule type" value="Genomic_DNA"/>
</dbReference>
<dbReference type="OrthoDB" id="9793561at2"/>
<feature type="chain" id="PRO_5021856304" evidence="1">
    <location>
        <begin position="37"/>
        <end position="252"/>
    </location>
</feature>
<evidence type="ECO:0000313" key="2">
    <source>
        <dbReference type="EMBL" id="TWI01890.1"/>
    </source>
</evidence>
<keyword evidence="3" id="KW-1185">Reference proteome</keyword>
<feature type="signal peptide" evidence="1">
    <location>
        <begin position="1"/>
        <end position="36"/>
    </location>
</feature>
<dbReference type="InterPro" id="IPR010239">
    <property type="entry name" value="CHP02001"/>
</dbReference>
<organism evidence="2 3">
    <name type="scientific">Luteimonas cucumeris</name>
    <dbReference type="NCBI Taxonomy" id="985012"/>
    <lineage>
        <taxon>Bacteria</taxon>
        <taxon>Pseudomonadati</taxon>
        <taxon>Pseudomonadota</taxon>
        <taxon>Gammaproteobacteria</taxon>
        <taxon>Lysobacterales</taxon>
        <taxon>Lysobacteraceae</taxon>
        <taxon>Luteimonas</taxon>
    </lineage>
</organism>
<sequence>MSHLTANTRAIGALPAALAAVFTGVAALGASGVAQAVEVVGNATLTTDYVWRGSTQTQGDPAVQAGFKVAGESGFYGSIWASNVEFAPETHASSEFDFTLGWGCSLDDDWALDVNVLHYRYPSTTIELNWTELNGTATWKDNYWASLGYSDEALGYDESGIHALLGARFPVNDKMRFEAAIAYYDLKDLNGDDSDDGYAHGLLSAVWAFKTPGLQANMEARLTAHATDSSAEDFFGEAFAGNRIEAALQASF</sequence>
<reference evidence="2 3" key="1">
    <citation type="journal article" date="2015" name="Stand. Genomic Sci.">
        <title>Genomic Encyclopedia of Bacterial and Archaeal Type Strains, Phase III: the genomes of soil and plant-associated and newly described type strains.</title>
        <authorList>
            <person name="Whitman W.B."/>
            <person name="Woyke T."/>
            <person name="Klenk H.P."/>
            <person name="Zhou Y."/>
            <person name="Lilburn T.G."/>
            <person name="Beck B.J."/>
            <person name="De Vos P."/>
            <person name="Vandamme P."/>
            <person name="Eisen J.A."/>
            <person name="Garrity G."/>
            <person name="Hugenholtz P."/>
            <person name="Kyrpides N.C."/>
        </authorList>
    </citation>
    <scope>NUCLEOTIDE SEQUENCE [LARGE SCALE GENOMIC DNA]</scope>
    <source>
        <strain evidence="2 3">CGMCC 1.10821</strain>
    </source>
</reference>
<gene>
    <name evidence="2" type="ORF">IP90_02450</name>
</gene>
<evidence type="ECO:0000313" key="3">
    <source>
        <dbReference type="Proteomes" id="UP000315167"/>
    </source>
</evidence>
<dbReference type="AlphaFoldDB" id="A0A562L2J8"/>
<dbReference type="Proteomes" id="UP000315167">
    <property type="component" value="Unassembled WGS sequence"/>
</dbReference>
<comment type="caution">
    <text evidence="2">The sequence shown here is derived from an EMBL/GenBank/DDBJ whole genome shotgun (WGS) entry which is preliminary data.</text>
</comment>
<keyword evidence="1" id="KW-0732">Signal</keyword>
<accession>A0A562L2J8</accession>
<name>A0A562L2J8_9GAMM</name>